<dbReference type="AlphaFoldDB" id="A0AAQ1GMW1"/>
<name>A0AAQ1GMW1_9BURK</name>
<reference evidence="6 7" key="1">
    <citation type="submission" date="2016-10" db="EMBL/GenBank/DDBJ databases">
        <authorList>
            <person name="Varghese N."/>
            <person name="Submissions S."/>
        </authorList>
    </citation>
    <scope>NUCLEOTIDE SEQUENCE [LARGE SCALE GENOMIC DNA]</scope>
    <source>
        <strain evidence="6 7">LMG 22274</strain>
    </source>
</reference>
<gene>
    <name evidence="6" type="ORF">SAMN05216550_12330</name>
</gene>
<dbReference type="InterPro" id="IPR001482">
    <property type="entry name" value="T2SS/T4SS_dom"/>
</dbReference>
<evidence type="ECO:0000259" key="5">
    <source>
        <dbReference type="Pfam" id="PF00437"/>
    </source>
</evidence>
<dbReference type="SUPFAM" id="SSF52540">
    <property type="entry name" value="P-loop containing nucleoside triphosphate hydrolases"/>
    <property type="match status" value="1"/>
</dbReference>
<evidence type="ECO:0000313" key="6">
    <source>
        <dbReference type="EMBL" id="SEK12937.1"/>
    </source>
</evidence>
<dbReference type="RefSeq" id="WP_074987005.1">
    <property type="nucleotide sequence ID" value="NZ_CADFGN010000015.1"/>
</dbReference>
<dbReference type="PANTHER" id="PTHR30258:SF3">
    <property type="entry name" value="SLL1921 PROTEIN"/>
    <property type="match status" value="1"/>
</dbReference>
<dbReference type="GO" id="GO:0016887">
    <property type="term" value="F:ATP hydrolysis activity"/>
    <property type="evidence" value="ECO:0007669"/>
    <property type="project" value="TreeGrafter"/>
</dbReference>
<sequence>MSLFGNMESSEKPRSGMMARLRAWRGGFVEESEAAASLDPVEPVLGATRPVHAAHAARKGTGAPAGSLGAYLRDADVTDVDAFETADGWSGTKTPNDVAGDDGADAGVHPGVPPAAALDDEALSFAMPENMVSGSPVEAPSAEARAEARDEVREVVRDEVREQVGDDPRAAADGAPRSERLDEGNSGDHDEPRGHNRQTPDEDKGEAQQRALAVSDIEYTPVGMPRLNSAQALADFKRVLCDTTPDATLRITPEARSEFVAVDMQAGMAVVIATREFHETALYATYLQDLERVHITVREEMVATADVIGGVYERARIRLSKHVPEGSRAIALFLDVIDAANTYGASDVHWESRDYLSDAEVRFRVDGDLYTYERMPKATILRALSAVYQDLVQSNTNSGNAFQPSAAQSAMIPIALATATLNLRWQSAPQMGGFDVALRMLDGNFRNYSVRMPEKMGLEASQLAIVEALGHVSGGAVLLSGETGSAKTTLLRALSFMVEDRELKKQYAVSMPSEYPLPWLSDQSVPRGLDETEEEFRRKVATIIRTLMRMDPDDLTIAEILDSTIAGLVVELALTGHPVRSTIHADSIIGVFMRLMGDRLRLAADEVASDKFINAVGNQKLIPLLCPHCKKPAADVMSADALETLRVKFGLDTAKMACRNDDGCEHCRKKGLLTRDGKVAAGTKGQTLAMELYRPTPEFLDRIVVRDWRGAERVWRKERTADFGSADMTGKTIYEHALYKASQGLIDPRFIDRGMKPFSVYSVMPDRDGRTPS</sequence>
<dbReference type="PANTHER" id="PTHR30258">
    <property type="entry name" value="TYPE II SECRETION SYSTEM PROTEIN GSPE-RELATED"/>
    <property type="match status" value="1"/>
</dbReference>
<evidence type="ECO:0000256" key="4">
    <source>
        <dbReference type="SAM" id="MobiDB-lite"/>
    </source>
</evidence>
<keyword evidence="2" id="KW-0547">Nucleotide-binding</keyword>
<feature type="compositionally biased region" description="Basic and acidic residues" evidence="4">
    <location>
        <begin position="144"/>
        <end position="207"/>
    </location>
</feature>
<feature type="compositionally biased region" description="Low complexity" evidence="4">
    <location>
        <begin position="105"/>
        <end position="115"/>
    </location>
</feature>
<organism evidence="6 7">
    <name type="scientific">Paraburkholderia tropica</name>
    <dbReference type="NCBI Taxonomy" id="92647"/>
    <lineage>
        <taxon>Bacteria</taxon>
        <taxon>Pseudomonadati</taxon>
        <taxon>Pseudomonadota</taxon>
        <taxon>Betaproteobacteria</taxon>
        <taxon>Burkholderiales</taxon>
        <taxon>Burkholderiaceae</taxon>
        <taxon>Paraburkholderia</taxon>
    </lineage>
</organism>
<protein>
    <submittedName>
        <fullName evidence="6">Type II secretory pathway ATPase GspE/PulE or T4P pilus assembly pathway ATPase PilB</fullName>
    </submittedName>
</protein>
<feature type="region of interest" description="Disordered" evidence="4">
    <location>
        <begin position="131"/>
        <end position="209"/>
    </location>
</feature>
<dbReference type="Gene3D" id="3.30.450.90">
    <property type="match status" value="1"/>
</dbReference>
<comment type="similarity">
    <text evidence="1">Belongs to the GSP E family.</text>
</comment>
<dbReference type="Proteomes" id="UP000183529">
    <property type="component" value="Unassembled WGS sequence"/>
</dbReference>
<evidence type="ECO:0000256" key="2">
    <source>
        <dbReference type="ARBA" id="ARBA00022741"/>
    </source>
</evidence>
<evidence type="ECO:0000313" key="7">
    <source>
        <dbReference type="Proteomes" id="UP000183529"/>
    </source>
</evidence>
<evidence type="ECO:0000256" key="3">
    <source>
        <dbReference type="ARBA" id="ARBA00022840"/>
    </source>
</evidence>
<feature type="region of interest" description="Disordered" evidence="4">
    <location>
        <begin position="86"/>
        <end position="115"/>
    </location>
</feature>
<dbReference type="GO" id="GO:0005524">
    <property type="term" value="F:ATP binding"/>
    <property type="evidence" value="ECO:0007669"/>
    <property type="project" value="UniProtKB-KW"/>
</dbReference>
<dbReference type="EMBL" id="FNZM01000023">
    <property type="protein sequence ID" value="SEK12937.1"/>
    <property type="molecule type" value="Genomic_DNA"/>
</dbReference>
<keyword evidence="3" id="KW-0067">ATP-binding</keyword>
<proteinExistence type="inferred from homology"/>
<accession>A0AAQ1GMW1</accession>
<evidence type="ECO:0000256" key="1">
    <source>
        <dbReference type="ARBA" id="ARBA00006611"/>
    </source>
</evidence>
<dbReference type="Gene3D" id="3.40.50.300">
    <property type="entry name" value="P-loop containing nucleotide triphosphate hydrolases"/>
    <property type="match status" value="1"/>
</dbReference>
<dbReference type="GO" id="GO:0005886">
    <property type="term" value="C:plasma membrane"/>
    <property type="evidence" value="ECO:0007669"/>
    <property type="project" value="TreeGrafter"/>
</dbReference>
<feature type="domain" description="Bacterial type II secretion system protein E" evidence="5">
    <location>
        <begin position="334"/>
        <end position="675"/>
    </location>
</feature>
<dbReference type="InterPro" id="IPR027417">
    <property type="entry name" value="P-loop_NTPase"/>
</dbReference>
<comment type="caution">
    <text evidence="6">The sequence shown here is derived from an EMBL/GenBank/DDBJ whole genome shotgun (WGS) entry which is preliminary data.</text>
</comment>
<dbReference type="Pfam" id="PF00437">
    <property type="entry name" value="T2SSE"/>
    <property type="match status" value="1"/>
</dbReference>